<feature type="transmembrane region" description="Helical" evidence="8">
    <location>
        <begin position="824"/>
        <end position="851"/>
    </location>
</feature>
<feature type="transmembrane region" description="Helical" evidence="8">
    <location>
        <begin position="871"/>
        <end position="890"/>
    </location>
</feature>
<dbReference type="GO" id="GO:0005765">
    <property type="term" value="C:lysosomal membrane"/>
    <property type="evidence" value="ECO:0007669"/>
    <property type="project" value="UniProtKB-SubCell"/>
</dbReference>
<evidence type="ECO:0000256" key="8">
    <source>
        <dbReference type="SAM" id="Phobius"/>
    </source>
</evidence>
<evidence type="ECO:0000256" key="2">
    <source>
        <dbReference type="ARBA" id="ARBA00008335"/>
    </source>
</evidence>
<keyword evidence="4 8" id="KW-0812">Transmembrane</keyword>
<keyword evidence="5 8" id="KW-1133">Transmembrane helix</keyword>
<comment type="similarity">
    <text evidence="2">Belongs to the major facilitator superfamily.</text>
</comment>
<feature type="transmembrane region" description="Helical" evidence="8">
    <location>
        <begin position="897"/>
        <end position="917"/>
    </location>
</feature>
<dbReference type="OrthoDB" id="372399at2759"/>
<proteinExistence type="inferred from homology"/>
<feature type="transmembrane region" description="Helical" evidence="8">
    <location>
        <begin position="963"/>
        <end position="985"/>
    </location>
</feature>
<dbReference type="Gene3D" id="1.20.1250.20">
    <property type="entry name" value="MFS general substrate transporter like domains"/>
    <property type="match status" value="1"/>
</dbReference>
<keyword evidence="10" id="KW-1185">Reference proteome</keyword>
<evidence type="ECO:0000313" key="9">
    <source>
        <dbReference type="EMBL" id="CRH00038.1"/>
    </source>
</evidence>
<evidence type="ECO:0000313" key="10">
    <source>
        <dbReference type="Proteomes" id="UP000220158"/>
    </source>
</evidence>
<keyword evidence="6 8" id="KW-0472">Membrane</keyword>
<evidence type="ECO:0000256" key="5">
    <source>
        <dbReference type="ARBA" id="ARBA00022989"/>
    </source>
</evidence>
<feature type="transmembrane region" description="Helical" evidence="8">
    <location>
        <begin position="997"/>
        <end position="1021"/>
    </location>
</feature>
<feature type="transmembrane region" description="Helical" evidence="8">
    <location>
        <begin position="155"/>
        <end position="175"/>
    </location>
</feature>
<organism evidence="9 10">
    <name type="scientific">Plasmodium relictum</name>
    <dbReference type="NCBI Taxonomy" id="85471"/>
    <lineage>
        <taxon>Eukaryota</taxon>
        <taxon>Sar</taxon>
        <taxon>Alveolata</taxon>
        <taxon>Apicomplexa</taxon>
        <taxon>Aconoidasida</taxon>
        <taxon>Haemosporida</taxon>
        <taxon>Plasmodiidae</taxon>
        <taxon>Plasmodium</taxon>
        <taxon>Plasmodium (Haemamoeba)</taxon>
    </lineage>
</organism>
<dbReference type="InterPro" id="IPR052187">
    <property type="entry name" value="MFSD1"/>
</dbReference>
<feature type="transmembrane region" description="Helical" evidence="8">
    <location>
        <begin position="130"/>
        <end position="148"/>
    </location>
</feature>
<evidence type="ECO:0000256" key="7">
    <source>
        <dbReference type="ARBA" id="ARBA00023228"/>
    </source>
</evidence>
<dbReference type="PANTHER" id="PTHR23512:SF3">
    <property type="entry name" value="MAJOR FACILITATOR SUPERFAMILY DOMAIN-CONTAINING PROTEIN 1"/>
    <property type="match status" value="1"/>
</dbReference>
<dbReference type="AlphaFoldDB" id="A0A1J1H555"/>
<accession>A0A1J1H555</accession>
<reference evidence="9 10" key="1">
    <citation type="submission" date="2015-04" db="EMBL/GenBank/DDBJ databases">
        <authorList>
            <consortium name="Pathogen Informatics"/>
        </authorList>
    </citation>
    <scope>NUCLEOTIDE SEQUENCE [LARGE SCALE GENOMIC DNA]</scope>
    <source>
        <strain evidence="9 10">SGS1</strain>
    </source>
</reference>
<keyword evidence="3" id="KW-0813">Transport</keyword>
<evidence type="ECO:0000256" key="6">
    <source>
        <dbReference type="ARBA" id="ARBA00023136"/>
    </source>
</evidence>
<protein>
    <recommendedName>
        <fullName evidence="11">Transporter</fullName>
    </recommendedName>
</protein>
<feature type="transmembrane region" description="Helical" evidence="8">
    <location>
        <begin position="347"/>
        <end position="370"/>
    </location>
</feature>
<feature type="transmembrane region" description="Helical" evidence="8">
    <location>
        <begin position="322"/>
        <end position="340"/>
    </location>
</feature>
<dbReference type="GeneID" id="39736150"/>
<feature type="transmembrane region" description="Helical" evidence="8">
    <location>
        <begin position="929"/>
        <end position="951"/>
    </location>
</feature>
<sequence length="1043" mass="123551">MSEYKISSTYFSSKNKIILLICVIFFSSSTHMFKNVFPFLFMLTDTRNESESINSVVKTSNLHNAGSLDDYEKKYPSELKKNGKISYKEFFLKNKNKLLNNNYNEPIKYNKLIGEQNNINDKPINLYNNVLSLIYISSLMTYFIILFFDLSKKNYILNIFYIANLISHCIIFVMLNNIQTYNSHLNSNLYINKNKINFFNSYNSTMKAIHPNIKKDINLIFKSNLKNKLNFKNLYITDNFENFFFLEKYFIFLMQLDGISFDQNKSKYLKKFNKGWDENKSESLENIYNQTKYYEIMNQKNNINGYSFFENDKIYYKKTLKFLYFFIIISSICSSYINIYQKKILYCVFYINIGVITSFLILMNSIFKFLAHSLNYILSNKINGKISDYVILFLFIDIFGLIMILIFTYKWFNQKNLWLNLHKIFYNYQYICFYCNHTYYIYTIDKNIDNILVNIDLYADKNIDISFCAYTNLEKSVFYEHFILNKFRNNKLRIVEIKDKNFKISSTYKSKNNVYENKKEKKSKGIREGKSDVCKRKHSHSLTMKPYSICIETVTNLINQNPNLYNALDKDISNQNITSVNTTNNKNSEMLDDYKIHNDGTYYDNNYINDKILTQDNLDKHLFNEQNYQCSFLTNKTINSKCITQGKRSLLSRSVNFLSVDEKEKNDDNNSFYNTRDYFNELEKNDLLNNSVEMKKEKNIIEEEKKDVKNGKILNKSINNIETENTTFETNSKFIVKNNLDYTKKSDNYGLQIINSFENISYKKEDEKKKNVLLIPNYDDAIKCLDYDKVNLPYKNNGCSLFYGKNKEKNNIKNRFRIFQNIKIFLSSFTFFFFFFIFIHAFLLSIIHIFINYFFYIYLFVYNINIYISNVYTIIMTFVSLIAIPFSGYIMDNIGSFLSLLLCSSFFILIAISGSIYCYKFNLNSEVLAFLFFNLIGISQSIIPTVIISQIPTHLCVKNNENITSAFAIFELVSMLIISLNNYIFGSFLIKEEYLKGLYILFVFIILVIALILLLIVTIYIKKKKTKFRMQKYKNIDLAQPLI</sequence>
<gene>
    <name evidence="9" type="ORF">PRELSG_0913800</name>
</gene>
<dbReference type="EMBL" id="LN835304">
    <property type="protein sequence ID" value="CRH00038.1"/>
    <property type="molecule type" value="Genomic_DNA"/>
</dbReference>
<dbReference type="RefSeq" id="XP_028533043.1">
    <property type="nucleotide sequence ID" value="XM_028676567.1"/>
</dbReference>
<comment type="subcellular location">
    <subcellularLocation>
        <location evidence="1">Lysosome membrane</location>
        <topology evidence="1">Multi-pass membrane protein</topology>
    </subcellularLocation>
</comment>
<evidence type="ECO:0000256" key="3">
    <source>
        <dbReference type="ARBA" id="ARBA00022448"/>
    </source>
</evidence>
<evidence type="ECO:0000256" key="1">
    <source>
        <dbReference type="ARBA" id="ARBA00004155"/>
    </source>
</evidence>
<dbReference type="KEGG" id="prel:PRELSG_0913800"/>
<feature type="transmembrane region" description="Helical" evidence="8">
    <location>
        <begin position="390"/>
        <end position="412"/>
    </location>
</feature>
<keyword evidence="7" id="KW-0458">Lysosome</keyword>
<dbReference type="SUPFAM" id="SSF103473">
    <property type="entry name" value="MFS general substrate transporter"/>
    <property type="match status" value="1"/>
</dbReference>
<name>A0A1J1H555_PLARL</name>
<dbReference type="VEuPathDB" id="PlasmoDB:PRELSG_0913800"/>
<dbReference type="InterPro" id="IPR036259">
    <property type="entry name" value="MFS_trans_sf"/>
</dbReference>
<evidence type="ECO:0008006" key="11">
    <source>
        <dbReference type="Google" id="ProtNLM"/>
    </source>
</evidence>
<evidence type="ECO:0000256" key="4">
    <source>
        <dbReference type="ARBA" id="ARBA00022692"/>
    </source>
</evidence>
<dbReference type="PANTHER" id="PTHR23512">
    <property type="entry name" value="MAJOR FACILITATOR SUPERFAMILY DOMAIN-CONTAINING PROTEIN 1"/>
    <property type="match status" value="1"/>
</dbReference>
<dbReference type="Proteomes" id="UP000220158">
    <property type="component" value="Chromosome 9"/>
</dbReference>